<accession>A0A102DSD1</accession>
<gene>
    <name evidence="4" type="ORF">AYC66_16160</name>
    <name evidence="6" type="ORF">BAY09_09250</name>
    <name evidence="3" type="ORF">BBD32_00350</name>
    <name evidence="5" type="ORF">CMU51_18440</name>
    <name evidence="7" type="ORF">NCTC10588_00516</name>
</gene>
<protein>
    <submittedName>
        <fullName evidence="5">DUF4199 domain-containing protein</fullName>
    </submittedName>
</protein>
<keyword evidence="2" id="KW-0812">Transmembrane</keyword>
<evidence type="ECO:0000313" key="9">
    <source>
        <dbReference type="Proteomes" id="UP000190848"/>
    </source>
</evidence>
<feature type="transmembrane region" description="Helical" evidence="2">
    <location>
        <begin position="165"/>
        <end position="188"/>
    </location>
</feature>
<evidence type="ECO:0000313" key="4">
    <source>
        <dbReference type="EMBL" id="AQX52114.1"/>
    </source>
</evidence>
<feature type="transmembrane region" description="Helical" evidence="2">
    <location>
        <begin position="7"/>
        <end position="27"/>
    </location>
</feature>
<reference evidence="4 8" key="1">
    <citation type="submission" date="2016-02" db="EMBL/GenBank/DDBJ databases">
        <authorList>
            <person name="Nicholson A.C."/>
            <person name="Humrighouse B.W."/>
            <person name="Loparev V."/>
            <person name="Emery B."/>
            <person name="Graziano J."/>
            <person name="McQuiston J.R."/>
        </authorList>
    </citation>
    <scope>NUCLEOTIDE SEQUENCE [LARGE SCALE GENOMIC DNA]</scope>
    <source>
        <strain evidence="4 8">E6809</strain>
    </source>
</reference>
<dbReference type="Proteomes" id="UP000190848">
    <property type="component" value="Chromosome"/>
</dbReference>
<evidence type="ECO:0000313" key="7">
    <source>
        <dbReference type="EMBL" id="STC95950.1"/>
    </source>
</evidence>
<feature type="coiled-coil region" evidence="1">
    <location>
        <begin position="113"/>
        <end position="156"/>
    </location>
</feature>
<dbReference type="Proteomes" id="UP000189738">
    <property type="component" value="Chromosome"/>
</dbReference>
<dbReference type="EMBL" id="MAHS01000001">
    <property type="protein sequence ID" value="OPB53110.1"/>
    <property type="molecule type" value="Genomic_DNA"/>
</dbReference>
<dbReference type="RefSeq" id="WP_024565482.1">
    <property type="nucleotide sequence ID" value="NZ_AP022313.1"/>
</dbReference>
<evidence type="ECO:0000313" key="10">
    <source>
        <dbReference type="Proteomes" id="UP000254876"/>
    </source>
</evidence>
<keyword evidence="2" id="KW-1133">Transmembrane helix</keyword>
<organism evidence="7 10">
    <name type="scientific">Elizabethkingia anophelis</name>
    <dbReference type="NCBI Taxonomy" id="1117645"/>
    <lineage>
        <taxon>Bacteria</taxon>
        <taxon>Pseudomonadati</taxon>
        <taxon>Bacteroidota</taxon>
        <taxon>Flavobacteriia</taxon>
        <taxon>Flavobacteriales</taxon>
        <taxon>Weeksellaceae</taxon>
        <taxon>Elizabethkingia</taxon>
    </lineage>
</organism>
<accession>A0A1T3KN33</accession>
<evidence type="ECO:0000313" key="3">
    <source>
        <dbReference type="EMBL" id="AQX00016.1"/>
    </source>
</evidence>
<keyword evidence="1" id="KW-0175">Coiled coil</keyword>
<evidence type="ECO:0000256" key="1">
    <source>
        <dbReference type="SAM" id="Coils"/>
    </source>
</evidence>
<reference evidence="7 10" key="4">
    <citation type="submission" date="2018-06" db="EMBL/GenBank/DDBJ databases">
        <authorList>
            <consortium name="Pathogen Informatics"/>
            <person name="Doyle S."/>
        </authorList>
    </citation>
    <scope>NUCLEOTIDE SEQUENCE [LARGE SCALE GENOMIC DNA]</scope>
    <source>
        <strain evidence="7 10">NCTC10588</strain>
    </source>
</reference>
<reference evidence="3 9" key="3">
    <citation type="submission" date="2016-07" db="EMBL/GenBank/DDBJ databases">
        <title>Revisiting the taxonomy of the Elizabethkingia Genus using Whole-Genome Sequencing, Optical Mapping, and MALDI-TOF, along with proposal of three novel Elizabethkingia species: Elizabethkingia bruuniana sp. nov., Elizabethkingia ursingii sp. nov., and Elizabethkingia occulta sp. nov.</title>
        <authorList>
            <person name="Nicholson A.C."/>
        </authorList>
    </citation>
    <scope>NUCLEOTIDE SEQUENCE [LARGE SCALE GENOMIC DNA]</scope>
    <source>
        <strain evidence="3 9">F3201</strain>
    </source>
</reference>
<dbReference type="EMBL" id="CP016374">
    <property type="protein sequence ID" value="AQX00016.1"/>
    <property type="molecule type" value="Genomic_DNA"/>
</dbReference>
<keyword evidence="2" id="KW-0472">Membrane</keyword>
<dbReference type="InterPro" id="IPR025250">
    <property type="entry name" value="DUF4199"/>
</dbReference>
<reference evidence="5" key="5">
    <citation type="submission" date="2023-02" db="EMBL/GenBank/DDBJ databases">
        <title>Elizabethkingia anophelis draft genomes.</title>
        <authorList>
            <person name="Nicholson A.C."/>
            <person name="Whitney A.M."/>
            <person name="Humrighouse B.W."/>
            <person name="Villarma A."/>
            <person name="Bell M."/>
            <person name="Mcquiston J."/>
        </authorList>
    </citation>
    <scope>NUCLEOTIDE SEQUENCE</scope>
    <source>
        <strain evidence="5">B4955</strain>
    </source>
</reference>
<dbReference type="EMBL" id="UFYD01000001">
    <property type="protein sequence ID" value="STC95950.1"/>
    <property type="molecule type" value="Genomic_DNA"/>
</dbReference>
<accession>A0A085CKF1</accession>
<name>A0A085CKF1_9FLAO</name>
<sequence>MTKNPVAIGLVLFGITMLAFFVVYYFFANADYYSTTMKVNAFGMPFLYAVGGFLSVYWYRGAGKITYPQAFKQAFVTLFIGGFLSVMSIFAFLNYVDTDARDLLNHQYIQTELTNLDEAYAKQKSEAVHLKDQSKLGELDKNYKDAKLAREAAIKENRNYFSFTFLSAVFGGFMLFYLLLSIVIAAFLKNKKRYE</sequence>
<dbReference type="Pfam" id="PF13858">
    <property type="entry name" value="DUF4199"/>
    <property type="match status" value="1"/>
</dbReference>
<dbReference type="Proteomes" id="UP000254876">
    <property type="component" value="Unassembled WGS sequence"/>
</dbReference>
<proteinExistence type="predicted"/>
<evidence type="ECO:0000313" key="8">
    <source>
        <dbReference type="Proteomes" id="UP000189738"/>
    </source>
</evidence>
<evidence type="ECO:0000313" key="6">
    <source>
        <dbReference type="EMBL" id="OPB53110.1"/>
    </source>
</evidence>
<dbReference type="EMBL" id="CP014339">
    <property type="protein sequence ID" value="AQX52114.1"/>
    <property type="molecule type" value="Genomic_DNA"/>
</dbReference>
<reference evidence="6" key="2">
    <citation type="submission" date="2016-06" db="EMBL/GenBank/DDBJ databases">
        <authorList>
            <person name="Nicholson A.C."/>
        </authorList>
    </citation>
    <scope>NUCLEOTIDE SEQUENCE [LARGE SCALE GENOMIC DNA]</scope>
    <source>
        <strain evidence="6">E6809</strain>
    </source>
</reference>
<feature type="transmembrane region" description="Helical" evidence="2">
    <location>
        <begin position="71"/>
        <end position="93"/>
    </location>
</feature>
<feature type="transmembrane region" description="Helical" evidence="2">
    <location>
        <begin position="39"/>
        <end position="59"/>
    </location>
</feature>
<evidence type="ECO:0000256" key="2">
    <source>
        <dbReference type="SAM" id="Phobius"/>
    </source>
</evidence>
<evidence type="ECO:0000313" key="5">
    <source>
        <dbReference type="EMBL" id="MDV3666032.1"/>
    </source>
</evidence>
<dbReference type="Proteomes" id="UP001189000">
    <property type="component" value="Unassembled WGS sequence"/>
</dbReference>
<dbReference type="AlphaFoldDB" id="A0A085CKF1"/>
<dbReference type="EMBL" id="NWGY01000020">
    <property type="protein sequence ID" value="MDV3666032.1"/>
    <property type="molecule type" value="Genomic_DNA"/>
</dbReference>